<feature type="signal peptide" evidence="1">
    <location>
        <begin position="1"/>
        <end position="17"/>
    </location>
</feature>
<gene>
    <name evidence="2" type="ORF">C4B25_02470</name>
</gene>
<keyword evidence="3" id="KW-1185">Reference proteome</keyword>
<name>A0A4R0XQ83_9MOLU</name>
<evidence type="ECO:0000313" key="2">
    <source>
        <dbReference type="EMBL" id="TCG11035.1"/>
    </source>
</evidence>
<feature type="chain" id="PRO_5020444680" description="Lipoprotein" evidence="1">
    <location>
        <begin position="18"/>
        <end position="396"/>
    </location>
</feature>
<evidence type="ECO:0000256" key="1">
    <source>
        <dbReference type="SAM" id="SignalP"/>
    </source>
</evidence>
<comment type="caution">
    <text evidence="2">The sequence shown here is derived from an EMBL/GenBank/DDBJ whole genome shotgun (WGS) entry which is preliminary data.</text>
</comment>
<dbReference type="RefSeq" id="WP_131613478.1">
    <property type="nucleotide sequence ID" value="NZ_PSZP01000015.1"/>
</dbReference>
<evidence type="ECO:0000313" key="3">
    <source>
        <dbReference type="Proteomes" id="UP000291072"/>
    </source>
</evidence>
<accession>A0A4R0XQ83</accession>
<dbReference type="OrthoDB" id="9770030at2"/>
<dbReference type="EMBL" id="PSZP01000015">
    <property type="protein sequence ID" value="TCG11035.1"/>
    <property type="molecule type" value="Genomic_DNA"/>
</dbReference>
<protein>
    <recommendedName>
        <fullName evidence="4">Lipoprotein</fullName>
    </recommendedName>
</protein>
<evidence type="ECO:0008006" key="4">
    <source>
        <dbReference type="Google" id="ProtNLM"/>
    </source>
</evidence>
<dbReference type="AlphaFoldDB" id="A0A4R0XQ83"/>
<dbReference type="PROSITE" id="PS51257">
    <property type="entry name" value="PROKAR_LIPOPROTEIN"/>
    <property type="match status" value="1"/>
</dbReference>
<reference evidence="2 3" key="1">
    <citation type="submission" date="2018-02" db="EMBL/GenBank/DDBJ databases">
        <title>Mycoplasma marinum and Mycoplasma todarodis sp. nov., moderately halophilic and psychrotolerant mycoplasmas isolated from cephalopods.</title>
        <authorList>
            <person name="Viver T."/>
        </authorList>
    </citation>
    <scope>NUCLEOTIDE SEQUENCE [LARGE SCALE GENOMIC DNA]</scope>
    <source>
        <strain evidence="2 3">5H</strain>
    </source>
</reference>
<sequence length="396" mass="44068">MTLKRKLLLTTSTLLVAATPVATVISCGKTKSIDNNINDPINDQDVVIGVSNSNLIVSGKDGSGTFKFDVSPNLKKLLKDAGATYEYFIKRYKQGPKSKFMPINKTPYTDLDAKPAIKDLSIEDEIRVKITLKKSGFIFKNGSTFQRKVTDSEKDGLDVNWYKPATITKEADSMVTVKGDTLEVNLDKEVKTNELVFKMAKELGLLFADDPTRFVAKLADKVPNPITMKDICESLDLSSPKRTWIKRIIIKKIGQKDEVLNLEDMKNKMGGANINLKELIENGFKKLSPYKDIKLDDNKVAPESVFTSDATALRFAAVYGKVATPIKDELLTMIGAMKDDKAALGFIPKLAIGYGNIFKWMIGTNTFKSWVDEMRVRPADVNAIPNIFMATLFRSK</sequence>
<dbReference type="Proteomes" id="UP000291072">
    <property type="component" value="Unassembled WGS sequence"/>
</dbReference>
<proteinExistence type="predicted"/>
<organism evidence="2 3">
    <name type="scientific">Mycoplasma todarodis</name>
    <dbReference type="NCBI Taxonomy" id="1937191"/>
    <lineage>
        <taxon>Bacteria</taxon>
        <taxon>Bacillati</taxon>
        <taxon>Mycoplasmatota</taxon>
        <taxon>Mollicutes</taxon>
        <taxon>Mycoplasmataceae</taxon>
        <taxon>Mycoplasma</taxon>
    </lineage>
</organism>
<keyword evidence="1" id="KW-0732">Signal</keyword>